<dbReference type="STRING" id="5353.A0A1Q3E2U5"/>
<protein>
    <submittedName>
        <fullName evidence="9">NADH-ubiquinone oxidoreductase 20 kDa subunit</fullName>
    </submittedName>
</protein>
<dbReference type="Pfam" id="PF00069">
    <property type="entry name" value="Pkinase"/>
    <property type="match status" value="2"/>
</dbReference>
<dbReference type="InterPro" id="IPR006138">
    <property type="entry name" value="NADH_UQ_OxRdtase_20Kd_su"/>
</dbReference>
<dbReference type="SMART" id="SM00220">
    <property type="entry name" value="S_TKc"/>
    <property type="match status" value="1"/>
</dbReference>
<dbReference type="PANTHER" id="PTHR11995:SF14">
    <property type="entry name" value="NADH DEHYDROGENASE [UBIQUINONE] IRON-SULFUR PROTEIN 7, MITOCHONDRIAL"/>
    <property type="match status" value="1"/>
</dbReference>
<dbReference type="InterPro" id="IPR006137">
    <property type="entry name" value="NADH_UbQ_OxRdtase-like_20kDa"/>
</dbReference>
<keyword evidence="6" id="KW-0411">Iron-sulfur</keyword>
<evidence type="ECO:0000256" key="7">
    <source>
        <dbReference type="SAM" id="MobiDB-lite"/>
    </source>
</evidence>
<dbReference type="AlphaFoldDB" id="A0A1Q3E2U5"/>
<dbReference type="GO" id="GO:0009060">
    <property type="term" value="P:aerobic respiration"/>
    <property type="evidence" value="ECO:0007669"/>
    <property type="project" value="TreeGrafter"/>
</dbReference>
<dbReference type="GO" id="GO:0032981">
    <property type="term" value="P:mitochondrial respiratory chain complex I assembly"/>
    <property type="evidence" value="ECO:0007669"/>
    <property type="project" value="TreeGrafter"/>
</dbReference>
<dbReference type="Gene3D" id="1.10.510.10">
    <property type="entry name" value="Transferase(Phosphotransferase) domain 1"/>
    <property type="match status" value="1"/>
</dbReference>
<keyword evidence="2 5" id="KW-0547">Nucleotide-binding</keyword>
<feature type="compositionally biased region" description="Basic residues" evidence="7">
    <location>
        <begin position="195"/>
        <end position="211"/>
    </location>
</feature>
<dbReference type="GO" id="GO:0004672">
    <property type="term" value="F:protein kinase activity"/>
    <property type="evidence" value="ECO:0007669"/>
    <property type="project" value="InterPro"/>
</dbReference>
<feature type="domain" description="Protein kinase" evidence="8">
    <location>
        <begin position="52"/>
        <end position="385"/>
    </location>
</feature>
<dbReference type="FunFam" id="3.40.50.12280:FF:000001">
    <property type="entry name" value="NADH-quinone oxidoreductase subunit B 2"/>
    <property type="match status" value="1"/>
</dbReference>
<dbReference type="PROSITE" id="PS00107">
    <property type="entry name" value="PROTEIN_KINASE_ATP"/>
    <property type="match status" value="1"/>
</dbReference>
<dbReference type="Proteomes" id="UP000188533">
    <property type="component" value="Unassembled WGS sequence"/>
</dbReference>
<sequence length="706" mass="78879">MSSPQHKAQHTFPAYKVNSPRTPAIDYNLNSSFHSHHFPPDHQLNPHFVRIYQLGDELGSGGYGFVVTAKHRIEGHEVAVKFIIKEKVPDYAWVNDERYGRLPTEVIILSNIEHDNIVKCLDIFEDAKYYYLVQELHGTPWHNPDHDKKVTVAENVQPTEPLSVPPLSPSVSADSISSLSPSTPSHTSSVIASHNSKHKPKAPRPPKFPRRPSHDLFECIEQSDNKCLSEDQARHVFAQIVDAVDYLDSIGVAHRDIKDENIVIDGNLKVKLIDFGSATFTDPAAEPRPFYNLFYGTTAYAASEILQKKVYQAAPAEVWTLGVLLSYLLTGTSPFPTAKDAVAGRIVLANGPRVSRQALNLMHVCLDPNPTTRVTIQEVKSHPNSGSSKFIHLVSGSYIIAFNICNIIIIPGPLQRFTHNPFIVISACLFLISHRIASFDLYIFHTTVLHEYYMYSGTRTERNQSEALHCLQRLIPTVMSFIFKNAISTAGRRAAFRPPTGVLAYRSLHTSKPSTAQSPAPLPSSSTDPANPITQIANYNSNQHSLENPQNKAEYVLSTLDKVANWARQGSMWPMTFGLACCAVEMMHMAAARYDQDRLGVVFRASPRQSDIMIVAGTLTNKMAPALRKVYDQMPEPRWVISMGSCANGGGYYHYSYSVVRGCDRIVPVDIYVPGCPPTAEALLYGMLQLQRKMRRSRKGVLWYRK</sequence>
<evidence type="ECO:0000256" key="1">
    <source>
        <dbReference type="ARBA" id="ARBA00009173"/>
    </source>
</evidence>
<dbReference type="NCBIfam" id="NF005012">
    <property type="entry name" value="PRK06411.1"/>
    <property type="match status" value="1"/>
</dbReference>
<dbReference type="PROSITE" id="PS00108">
    <property type="entry name" value="PROTEIN_KINASE_ST"/>
    <property type="match status" value="1"/>
</dbReference>
<feature type="region of interest" description="Disordered" evidence="7">
    <location>
        <begin position="512"/>
        <end position="531"/>
    </location>
</feature>
<evidence type="ECO:0000256" key="5">
    <source>
        <dbReference type="PROSITE-ProRule" id="PRU10141"/>
    </source>
</evidence>
<accession>A0A1Q3E2U5</accession>
<keyword evidence="9" id="KW-0830">Ubiquinone</keyword>
<evidence type="ECO:0000256" key="3">
    <source>
        <dbReference type="ARBA" id="ARBA00022840"/>
    </source>
</evidence>
<dbReference type="InterPro" id="IPR008271">
    <property type="entry name" value="Ser/Thr_kinase_AS"/>
</dbReference>
<dbReference type="HAMAP" id="MF_01356">
    <property type="entry name" value="NDH1_NuoB"/>
    <property type="match status" value="1"/>
</dbReference>
<dbReference type="GO" id="GO:0046872">
    <property type="term" value="F:metal ion binding"/>
    <property type="evidence" value="ECO:0007669"/>
    <property type="project" value="UniProtKB-KW"/>
</dbReference>
<dbReference type="Gene3D" id="3.30.200.20">
    <property type="entry name" value="Phosphorylase Kinase, domain 1"/>
    <property type="match status" value="1"/>
</dbReference>
<evidence type="ECO:0000256" key="4">
    <source>
        <dbReference type="ARBA" id="ARBA00023027"/>
    </source>
</evidence>
<feature type="compositionally biased region" description="Low complexity" evidence="7">
    <location>
        <begin position="169"/>
        <end position="191"/>
    </location>
</feature>
<dbReference type="InterPro" id="IPR000719">
    <property type="entry name" value="Prot_kinase_dom"/>
</dbReference>
<evidence type="ECO:0000256" key="6">
    <source>
        <dbReference type="RuleBase" id="RU004464"/>
    </source>
</evidence>
<dbReference type="GO" id="GO:0008137">
    <property type="term" value="F:NADH dehydrogenase (ubiquinone) activity"/>
    <property type="evidence" value="ECO:0007669"/>
    <property type="project" value="InterPro"/>
</dbReference>
<evidence type="ECO:0000256" key="2">
    <source>
        <dbReference type="ARBA" id="ARBA00022741"/>
    </source>
</evidence>
<dbReference type="GO" id="GO:0015990">
    <property type="term" value="P:electron transport coupled proton transport"/>
    <property type="evidence" value="ECO:0007669"/>
    <property type="project" value="TreeGrafter"/>
</dbReference>
<keyword evidence="6" id="KW-0479">Metal-binding</keyword>
<dbReference type="EMBL" id="BDGU01000066">
    <property type="protein sequence ID" value="GAW01552.1"/>
    <property type="molecule type" value="Genomic_DNA"/>
</dbReference>
<keyword evidence="3 5" id="KW-0067">ATP-binding</keyword>
<dbReference type="SUPFAM" id="SSF56112">
    <property type="entry name" value="Protein kinase-like (PK-like)"/>
    <property type="match status" value="1"/>
</dbReference>
<evidence type="ECO:0000313" key="9">
    <source>
        <dbReference type="EMBL" id="GAW01552.1"/>
    </source>
</evidence>
<proteinExistence type="inferred from homology"/>
<dbReference type="PANTHER" id="PTHR11995">
    <property type="entry name" value="NADH DEHYDROGENASE"/>
    <property type="match status" value="1"/>
</dbReference>
<feature type="binding site" evidence="5">
    <location>
        <position position="85"/>
    </location>
    <ligand>
        <name>ATP</name>
        <dbReference type="ChEBI" id="CHEBI:30616"/>
    </ligand>
</feature>
<keyword evidence="6" id="KW-0408">Iron</keyword>
<evidence type="ECO:0000259" key="8">
    <source>
        <dbReference type="PROSITE" id="PS50011"/>
    </source>
</evidence>
<comment type="similarity">
    <text evidence="1 6">Belongs to the complex I 20 kDa subunit family.</text>
</comment>
<dbReference type="NCBIfam" id="TIGR01957">
    <property type="entry name" value="nuoB_fam"/>
    <property type="match status" value="1"/>
</dbReference>
<dbReference type="GO" id="GO:0045271">
    <property type="term" value="C:respiratory chain complex I"/>
    <property type="evidence" value="ECO:0007669"/>
    <property type="project" value="TreeGrafter"/>
</dbReference>
<gene>
    <name evidence="9" type="ORF">LENED_003154</name>
</gene>
<comment type="caution">
    <text evidence="9">The sequence shown here is derived from an EMBL/GenBank/DDBJ whole genome shotgun (WGS) entry which is preliminary data.</text>
</comment>
<dbReference type="GO" id="GO:0005739">
    <property type="term" value="C:mitochondrion"/>
    <property type="evidence" value="ECO:0007669"/>
    <property type="project" value="GOC"/>
</dbReference>
<reference evidence="9 10" key="1">
    <citation type="submission" date="2016-08" db="EMBL/GenBank/DDBJ databases">
        <authorList>
            <consortium name="Lentinula edodes genome sequencing consortium"/>
            <person name="Sakamoto Y."/>
            <person name="Nakade K."/>
            <person name="Sato S."/>
            <person name="Yoshida Y."/>
            <person name="Miyazaki K."/>
            <person name="Natsume S."/>
            <person name="Konno N."/>
        </authorList>
    </citation>
    <scope>NUCLEOTIDE SEQUENCE [LARGE SCALE GENOMIC DNA]</scope>
    <source>
        <strain evidence="9 10">NBRC 111202</strain>
    </source>
</reference>
<evidence type="ECO:0000313" key="10">
    <source>
        <dbReference type="Proteomes" id="UP000188533"/>
    </source>
</evidence>
<dbReference type="PROSITE" id="PS01150">
    <property type="entry name" value="COMPLEX1_20K"/>
    <property type="match status" value="1"/>
</dbReference>
<dbReference type="GO" id="GO:0051539">
    <property type="term" value="F:4 iron, 4 sulfur cluster binding"/>
    <property type="evidence" value="ECO:0007669"/>
    <property type="project" value="UniProtKB-KW"/>
</dbReference>
<keyword evidence="4 6" id="KW-0520">NAD</keyword>
<dbReference type="Pfam" id="PF01058">
    <property type="entry name" value="Oxidored_q6"/>
    <property type="match status" value="1"/>
</dbReference>
<organism evidence="9 10">
    <name type="scientific">Lentinula edodes</name>
    <name type="common">Shiitake mushroom</name>
    <name type="synonym">Lentinus edodes</name>
    <dbReference type="NCBI Taxonomy" id="5353"/>
    <lineage>
        <taxon>Eukaryota</taxon>
        <taxon>Fungi</taxon>
        <taxon>Dikarya</taxon>
        <taxon>Basidiomycota</taxon>
        <taxon>Agaricomycotina</taxon>
        <taxon>Agaricomycetes</taxon>
        <taxon>Agaricomycetidae</taxon>
        <taxon>Agaricales</taxon>
        <taxon>Marasmiineae</taxon>
        <taxon>Omphalotaceae</taxon>
        <taxon>Lentinula</taxon>
    </lineage>
</organism>
<dbReference type="InterPro" id="IPR011009">
    <property type="entry name" value="Kinase-like_dom_sf"/>
</dbReference>
<dbReference type="GO" id="GO:0048038">
    <property type="term" value="F:quinone binding"/>
    <property type="evidence" value="ECO:0007669"/>
    <property type="project" value="InterPro"/>
</dbReference>
<reference evidence="9 10" key="2">
    <citation type="submission" date="2017-02" db="EMBL/GenBank/DDBJ databases">
        <title>A genome survey and senescence transcriptome analysis in Lentinula edodes.</title>
        <authorList>
            <person name="Sakamoto Y."/>
            <person name="Nakade K."/>
            <person name="Sato S."/>
            <person name="Yoshida Y."/>
            <person name="Miyazaki K."/>
            <person name="Natsume S."/>
            <person name="Konno N."/>
        </authorList>
    </citation>
    <scope>NUCLEOTIDE SEQUENCE [LARGE SCALE GENOMIC DNA]</scope>
    <source>
        <strain evidence="9 10">NBRC 111202</strain>
    </source>
</reference>
<dbReference type="InterPro" id="IPR017441">
    <property type="entry name" value="Protein_kinase_ATP_BS"/>
</dbReference>
<dbReference type="SUPFAM" id="SSF56770">
    <property type="entry name" value="HydA/Nqo6-like"/>
    <property type="match status" value="1"/>
</dbReference>
<dbReference type="GO" id="GO:0005524">
    <property type="term" value="F:ATP binding"/>
    <property type="evidence" value="ECO:0007669"/>
    <property type="project" value="UniProtKB-UniRule"/>
</dbReference>
<keyword evidence="6" id="KW-0004">4Fe-4S</keyword>
<feature type="region of interest" description="Disordered" evidence="7">
    <location>
        <begin position="159"/>
        <end position="213"/>
    </location>
</feature>
<dbReference type="FunFam" id="3.30.200.20:FF:000314">
    <property type="entry name" value="Serine/threonine protein kinase"/>
    <property type="match status" value="1"/>
</dbReference>
<dbReference type="Gene3D" id="3.40.50.12280">
    <property type="match status" value="1"/>
</dbReference>
<name>A0A1Q3E2U5_LENED</name>
<dbReference type="PROSITE" id="PS50011">
    <property type="entry name" value="PROTEIN_KINASE_DOM"/>
    <property type="match status" value="1"/>
</dbReference>
<keyword evidence="10" id="KW-1185">Reference proteome</keyword>